<protein>
    <submittedName>
        <fullName evidence="10">ENTH-domain-containing protein</fullName>
    </submittedName>
</protein>
<feature type="coiled-coil region" evidence="7">
    <location>
        <begin position="181"/>
        <end position="236"/>
    </location>
</feature>
<keyword evidence="6" id="KW-0446">Lipid-binding</keyword>
<gene>
    <name evidence="10" type="ORF">ASCRUDRAFT_25895</name>
</gene>
<dbReference type="FunFam" id="1.25.40.90:FF:000006">
    <property type="entry name" value="Clathrin interactor 1"/>
    <property type="match status" value="1"/>
</dbReference>
<keyword evidence="5" id="KW-0597">Phosphoprotein</keyword>
<dbReference type="RefSeq" id="XP_020045575.1">
    <property type="nucleotide sequence ID" value="XM_020189917.1"/>
</dbReference>
<organism evidence="10 11">
    <name type="scientific">Ascoidea rubescens DSM 1968</name>
    <dbReference type="NCBI Taxonomy" id="1344418"/>
    <lineage>
        <taxon>Eukaryota</taxon>
        <taxon>Fungi</taxon>
        <taxon>Dikarya</taxon>
        <taxon>Ascomycota</taxon>
        <taxon>Saccharomycotina</taxon>
        <taxon>Saccharomycetes</taxon>
        <taxon>Ascoideaceae</taxon>
        <taxon>Ascoidea</taxon>
    </lineage>
</organism>
<dbReference type="STRING" id="1344418.A0A1D2VC64"/>
<dbReference type="PANTHER" id="PTHR12276:SF110">
    <property type="entry name" value="EPSIN-1-RELATED"/>
    <property type="match status" value="1"/>
</dbReference>
<feature type="non-terminal residue" evidence="10">
    <location>
        <position position="484"/>
    </location>
</feature>
<reference evidence="11" key="1">
    <citation type="submission" date="2016-05" db="EMBL/GenBank/DDBJ databases">
        <title>Comparative genomics of biotechnologically important yeasts.</title>
        <authorList>
            <consortium name="DOE Joint Genome Institute"/>
            <person name="Riley R."/>
            <person name="Haridas S."/>
            <person name="Wolfe K.H."/>
            <person name="Lopes M.R."/>
            <person name="Hittinger C.T."/>
            <person name="Goker M."/>
            <person name="Salamov A."/>
            <person name="Wisecaver J."/>
            <person name="Long T.M."/>
            <person name="Aerts A.L."/>
            <person name="Barry K."/>
            <person name="Choi C."/>
            <person name="Clum A."/>
            <person name="Coughlan A.Y."/>
            <person name="Deshpande S."/>
            <person name="Douglass A.P."/>
            <person name="Hanson S.J."/>
            <person name="Klenk H.-P."/>
            <person name="Labutti K."/>
            <person name="Lapidus A."/>
            <person name="Lindquist E."/>
            <person name="Lipzen A."/>
            <person name="Meier-Kolthoff J.P."/>
            <person name="Ohm R.A."/>
            <person name="Otillar R.P."/>
            <person name="Pangilinan J."/>
            <person name="Peng Y."/>
            <person name="Rokas A."/>
            <person name="Rosa C.A."/>
            <person name="Scheuner C."/>
            <person name="Sibirny A.A."/>
            <person name="Slot J.C."/>
            <person name="Stielow J.B."/>
            <person name="Sun H."/>
            <person name="Kurtzman C.P."/>
            <person name="Blackwell M."/>
            <person name="Grigoriev I.V."/>
            <person name="Jeffries T.W."/>
        </authorList>
    </citation>
    <scope>NUCLEOTIDE SEQUENCE [LARGE SCALE GENOMIC DNA]</scope>
    <source>
        <strain evidence="11">DSM 1968</strain>
    </source>
</reference>
<sequence>VRSVKNKVNGYTSAQVMVRNATTNELNGPSTTEMQDISQRSYGSEFHELMDMIDRRLNDKGKNWRHVAKALTLLDYLVRYGSENVVLWSRENLYIIKTLREFTYTDDTGYDQGGIIRTKAKELVSLLKDNDRLKLERRERSQNSPQRDLFNLDYNSDSNNRNNRINYPTDVDADLQRAIEQSRLTAEEDELKRRNKSVNDEDLEEALRLSKEEQELKQLKEQKQQNLLDLDDEENNNQQSNLFINPQTTYQLGYIPQQQQQYLELDMFGNPIVYGQQNPMQTGYLQNAYSSNDVNFFNQQQQQLLQQQQQQQLLQQQQQQLQQQLQQQQLQQQFLLSQNTQQQQQQQRQETQPQSLADLQYEQQRLQQFQNQQPQAQLPQQPQQPQQPLTQTLTGQQKFNLKHAELNSLLASGTGIDTFGNEGETRIPAQHTKTTRFINSSGTGYKQESNTNSNPFFANQYPGMPTNIVPSYTGFGFGNSQPQQ</sequence>
<dbReference type="Gene3D" id="1.25.40.90">
    <property type="match status" value="1"/>
</dbReference>
<comment type="subcellular location">
    <subcellularLocation>
        <location evidence="2">Cytoplasm</location>
    </subcellularLocation>
    <subcellularLocation>
        <location evidence="1">Membrane</location>
        <topology evidence="1">Peripheral membrane protein</topology>
    </subcellularLocation>
</comment>
<dbReference type="GO" id="GO:0030479">
    <property type="term" value="C:actin cortical patch"/>
    <property type="evidence" value="ECO:0007669"/>
    <property type="project" value="EnsemblFungi"/>
</dbReference>
<evidence type="ECO:0000259" key="9">
    <source>
        <dbReference type="PROSITE" id="PS50942"/>
    </source>
</evidence>
<comment type="similarity">
    <text evidence="3">Belongs to the epsin family.</text>
</comment>
<feature type="non-terminal residue" evidence="10">
    <location>
        <position position="1"/>
    </location>
</feature>
<dbReference type="GO" id="GO:0007015">
    <property type="term" value="P:actin filament organization"/>
    <property type="evidence" value="ECO:0007669"/>
    <property type="project" value="TreeGrafter"/>
</dbReference>
<keyword evidence="11" id="KW-1185">Reference proteome</keyword>
<dbReference type="GO" id="GO:0005886">
    <property type="term" value="C:plasma membrane"/>
    <property type="evidence" value="ECO:0007669"/>
    <property type="project" value="TreeGrafter"/>
</dbReference>
<evidence type="ECO:0000256" key="6">
    <source>
        <dbReference type="ARBA" id="ARBA00023121"/>
    </source>
</evidence>
<dbReference type="GO" id="GO:0030276">
    <property type="term" value="F:clathrin binding"/>
    <property type="evidence" value="ECO:0007669"/>
    <property type="project" value="TreeGrafter"/>
</dbReference>
<dbReference type="InterPro" id="IPR008942">
    <property type="entry name" value="ENTH_VHS"/>
</dbReference>
<evidence type="ECO:0000256" key="4">
    <source>
        <dbReference type="ARBA" id="ARBA00022490"/>
    </source>
</evidence>
<dbReference type="PROSITE" id="PS50942">
    <property type="entry name" value="ENTH"/>
    <property type="match status" value="1"/>
</dbReference>
<dbReference type="GeneID" id="30963553"/>
<dbReference type="Proteomes" id="UP000095038">
    <property type="component" value="Unassembled WGS sequence"/>
</dbReference>
<dbReference type="FunCoup" id="A0A1D2VC64">
    <property type="interactions" value="130"/>
</dbReference>
<accession>A0A1D2VC64</accession>
<evidence type="ECO:0000256" key="8">
    <source>
        <dbReference type="SAM" id="MobiDB-lite"/>
    </source>
</evidence>
<dbReference type="InParanoid" id="A0A1D2VC64"/>
<dbReference type="GO" id="GO:0030125">
    <property type="term" value="C:clathrin vesicle coat"/>
    <property type="evidence" value="ECO:0007669"/>
    <property type="project" value="TreeGrafter"/>
</dbReference>
<dbReference type="InterPro" id="IPR013809">
    <property type="entry name" value="ENTH"/>
</dbReference>
<evidence type="ECO:0000256" key="7">
    <source>
        <dbReference type="SAM" id="Coils"/>
    </source>
</evidence>
<dbReference type="PROSITE" id="PS50330">
    <property type="entry name" value="UIM"/>
    <property type="match status" value="2"/>
</dbReference>
<evidence type="ECO:0000256" key="3">
    <source>
        <dbReference type="ARBA" id="ARBA00010130"/>
    </source>
</evidence>
<feature type="coiled-coil region" evidence="7">
    <location>
        <begin position="297"/>
        <end position="338"/>
    </location>
</feature>
<dbReference type="EMBL" id="KV454487">
    <property type="protein sequence ID" value="ODV59268.1"/>
    <property type="molecule type" value="Genomic_DNA"/>
</dbReference>
<dbReference type="SMART" id="SM00273">
    <property type="entry name" value="ENTH"/>
    <property type="match status" value="1"/>
</dbReference>
<evidence type="ECO:0000256" key="1">
    <source>
        <dbReference type="ARBA" id="ARBA00004170"/>
    </source>
</evidence>
<evidence type="ECO:0000313" key="11">
    <source>
        <dbReference type="Proteomes" id="UP000095038"/>
    </source>
</evidence>
<dbReference type="SMART" id="SM00726">
    <property type="entry name" value="UIM"/>
    <property type="match status" value="2"/>
</dbReference>
<name>A0A1D2VC64_9ASCO</name>
<dbReference type="GO" id="GO:0005768">
    <property type="term" value="C:endosome"/>
    <property type="evidence" value="ECO:0007669"/>
    <property type="project" value="TreeGrafter"/>
</dbReference>
<evidence type="ECO:0000256" key="2">
    <source>
        <dbReference type="ARBA" id="ARBA00004496"/>
    </source>
</evidence>
<dbReference type="GO" id="GO:0006897">
    <property type="term" value="P:endocytosis"/>
    <property type="evidence" value="ECO:0007669"/>
    <property type="project" value="EnsemblFungi"/>
</dbReference>
<keyword evidence="7" id="KW-0175">Coiled coil</keyword>
<evidence type="ECO:0000256" key="5">
    <source>
        <dbReference type="ARBA" id="ARBA00022553"/>
    </source>
</evidence>
<dbReference type="CDD" id="cd16991">
    <property type="entry name" value="ENTH_Ent1_Ent2"/>
    <property type="match status" value="1"/>
</dbReference>
<dbReference type="GO" id="GO:0005546">
    <property type="term" value="F:phosphatidylinositol-4,5-bisphosphate binding"/>
    <property type="evidence" value="ECO:0007669"/>
    <property type="project" value="EnsemblFungi"/>
</dbReference>
<feature type="region of interest" description="Disordered" evidence="8">
    <location>
        <begin position="137"/>
        <end position="169"/>
    </location>
</feature>
<feature type="domain" description="ENTH" evidence="9">
    <location>
        <begin position="6"/>
        <end position="137"/>
    </location>
</feature>
<keyword evidence="4" id="KW-0963">Cytoplasm</keyword>
<dbReference type="AlphaFoldDB" id="A0A1D2VC64"/>
<dbReference type="Pfam" id="PF01417">
    <property type="entry name" value="ENTH"/>
    <property type="match status" value="1"/>
</dbReference>
<feature type="region of interest" description="Disordered" evidence="8">
    <location>
        <begin position="366"/>
        <end position="390"/>
    </location>
</feature>
<evidence type="ECO:0000313" key="10">
    <source>
        <dbReference type="EMBL" id="ODV59268.1"/>
    </source>
</evidence>
<dbReference type="InterPro" id="IPR003903">
    <property type="entry name" value="UIM_dom"/>
</dbReference>
<dbReference type="PANTHER" id="PTHR12276">
    <property type="entry name" value="EPSIN/ENT-RELATED"/>
    <property type="match status" value="1"/>
</dbReference>
<dbReference type="SUPFAM" id="SSF48464">
    <property type="entry name" value="ENTH/VHS domain"/>
    <property type="match status" value="1"/>
</dbReference>
<feature type="compositionally biased region" description="Low complexity" evidence="8">
    <location>
        <begin position="151"/>
        <end position="167"/>
    </location>
</feature>
<proteinExistence type="inferred from homology"/>
<dbReference type="OrthoDB" id="4033880at2759"/>